<feature type="chain" id="PRO_5006867679" description="Transmembrane protein" evidence="1">
    <location>
        <begin position="23"/>
        <end position="207"/>
    </location>
</feature>
<sequence length="207" mass="24424">MKTTRKILIFLIFCVLMQQASSYLQSQKSNQIFENWKKNQQLQDDVKNYNAGQDIFDLFFYDNENKFLKISGVTKNGRCTQITDDQFLQICKVAYEFSKKFLVEKISMYMQKYDNIHYSYQGVLLKNVNFSLQHISKIKTLEQFEINFTGNLVQPIDFAEFGELENLSSFTLKASYNQVDKQICQEAEKDFQDYGEQKGVKFQLKCQ</sequence>
<evidence type="ECO:0000256" key="1">
    <source>
        <dbReference type="SAM" id="SignalP"/>
    </source>
</evidence>
<proteinExistence type="predicted"/>
<keyword evidence="1" id="KW-0732">Signal</keyword>
<dbReference type="AlphaFoldDB" id="A0A0V0R550"/>
<organism evidence="2 3">
    <name type="scientific">Pseudocohnilembus persalinus</name>
    <name type="common">Ciliate</name>
    <dbReference type="NCBI Taxonomy" id="266149"/>
    <lineage>
        <taxon>Eukaryota</taxon>
        <taxon>Sar</taxon>
        <taxon>Alveolata</taxon>
        <taxon>Ciliophora</taxon>
        <taxon>Intramacronucleata</taxon>
        <taxon>Oligohymenophorea</taxon>
        <taxon>Scuticociliatia</taxon>
        <taxon>Philasterida</taxon>
        <taxon>Pseudocohnilembidae</taxon>
        <taxon>Pseudocohnilembus</taxon>
    </lineage>
</organism>
<feature type="signal peptide" evidence="1">
    <location>
        <begin position="1"/>
        <end position="22"/>
    </location>
</feature>
<evidence type="ECO:0000313" key="2">
    <source>
        <dbReference type="EMBL" id="KRX09603.1"/>
    </source>
</evidence>
<reference evidence="2 3" key="1">
    <citation type="journal article" date="2015" name="Sci. Rep.">
        <title>Genome of the facultative scuticociliatosis pathogen Pseudocohnilembus persalinus provides insight into its virulence through horizontal gene transfer.</title>
        <authorList>
            <person name="Xiong J."/>
            <person name="Wang G."/>
            <person name="Cheng J."/>
            <person name="Tian M."/>
            <person name="Pan X."/>
            <person name="Warren A."/>
            <person name="Jiang C."/>
            <person name="Yuan D."/>
            <person name="Miao W."/>
        </authorList>
    </citation>
    <scope>NUCLEOTIDE SEQUENCE [LARGE SCALE GENOMIC DNA]</scope>
    <source>
        <strain evidence="2">36N120E</strain>
    </source>
</reference>
<dbReference type="InParanoid" id="A0A0V0R550"/>
<evidence type="ECO:0000313" key="3">
    <source>
        <dbReference type="Proteomes" id="UP000054937"/>
    </source>
</evidence>
<evidence type="ECO:0008006" key="4">
    <source>
        <dbReference type="Google" id="ProtNLM"/>
    </source>
</evidence>
<name>A0A0V0R550_PSEPJ</name>
<accession>A0A0V0R550</accession>
<dbReference type="Proteomes" id="UP000054937">
    <property type="component" value="Unassembled WGS sequence"/>
</dbReference>
<keyword evidence="3" id="KW-1185">Reference proteome</keyword>
<comment type="caution">
    <text evidence="2">The sequence shown here is derived from an EMBL/GenBank/DDBJ whole genome shotgun (WGS) entry which is preliminary data.</text>
</comment>
<dbReference type="EMBL" id="LDAU01000046">
    <property type="protein sequence ID" value="KRX09603.1"/>
    <property type="molecule type" value="Genomic_DNA"/>
</dbReference>
<gene>
    <name evidence="2" type="ORF">PPERSA_08635</name>
</gene>
<protein>
    <recommendedName>
        <fullName evidence="4">Transmembrane protein</fullName>
    </recommendedName>
</protein>